<reference evidence="2" key="1">
    <citation type="submission" date="2014-11" db="EMBL/GenBank/DDBJ databases">
        <authorList>
            <person name="Amaro Gonzalez C."/>
        </authorList>
    </citation>
    <scope>NUCLEOTIDE SEQUENCE</scope>
</reference>
<accession>A0A0E9W968</accession>
<evidence type="ECO:0000313" key="2">
    <source>
        <dbReference type="EMBL" id="JAH86929.1"/>
    </source>
</evidence>
<feature type="compositionally biased region" description="Low complexity" evidence="1">
    <location>
        <begin position="11"/>
        <end position="36"/>
    </location>
</feature>
<evidence type="ECO:0000256" key="1">
    <source>
        <dbReference type="SAM" id="MobiDB-lite"/>
    </source>
</evidence>
<sequence>MTDSLTEPVLSGASPDCSASSVSMSSRRSSTSSSMDSTKDLLDATDVFRPILFLCGVEDSRKLAVLTGFGVEHSTPFKGSLKELFTWRFP</sequence>
<name>A0A0E9W968_ANGAN</name>
<feature type="region of interest" description="Disordered" evidence="1">
    <location>
        <begin position="1"/>
        <end position="38"/>
    </location>
</feature>
<dbReference type="EMBL" id="GBXM01021648">
    <property type="protein sequence ID" value="JAH86929.1"/>
    <property type="molecule type" value="Transcribed_RNA"/>
</dbReference>
<protein>
    <submittedName>
        <fullName evidence="2">Uncharacterized protein</fullName>
    </submittedName>
</protein>
<dbReference type="AlphaFoldDB" id="A0A0E9W968"/>
<reference evidence="2" key="2">
    <citation type="journal article" date="2015" name="Fish Shellfish Immunol.">
        <title>Early steps in the European eel (Anguilla anguilla)-Vibrio vulnificus interaction in the gills: Role of the RtxA13 toxin.</title>
        <authorList>
            <person name="Callol A."/>
            <person name="Pajuelo D."/>
            <person name="Ebbesson L."/>
            <person name="Teles M."/>
            <person name="MacKenzie S."/>
            <person name="Amaro C."/>
        </authorList>
    </citation>
    <scope>NUCLEOTIDE SEQUENCE</scope>
</reference>
<organism evidence="2">
    <name type="scientific">Anguilla anguilla</name>
    <name type="common">European freshwater eel</name>
    <name type="synonym">Muraena anguilla</name>
    <dbReference type="NCBI Taxonomy" id="7936"/>
    <lineage>
        <taxon>Eukaryota</taxon>
        <taxon>Metazoa</taxon>
        <taxon>Chordata</taxon>
        <taxon>Craniata</taxon>
        <taxon>Vertebrata</taxon>
        <taxon>Euteleostomi</taxon>
        <taxon>Actinopterygii</taxon>
        <taxon>Neopterygii</taxon>
        <taxon>Teleostei</taxon>
        <taxon>Anguilliformes</taxon>
        <taxon>Anguillidae</taxon>
        <taxon>Anguilla</taxon>
    </lineage>
</organism>
<proteinExistence type="predicted"/>